<dbReference type="InterPro" id="IPR028879">
    <property type="entry name" value="NDOR1"/>
</dbReference>
<feature type="binding site" evidence="9">
    <location>
        <position position="651"/>
    </location>
    <ligand>
        <name>FAD</name>
        <dbReference type="ChEBI" id="CHEBI:57692"/>
    </ligand>
</feature>
<feature type="region of interest" description="Disordered" evidence="10">
    <location>
        <begin position="548"/>
        <end position="567"/>
    </location>
</feature>
<keyword evidence="5 9" id="KW-0288">FMN</keyword>
<evidence type="ECO:0000256" key="5">
    <source>
        <dbReference type="ARBA" id="ARBA00022643"/>
    </source>
</evidence>
<sequence length="651" mass="73594">MEQPDTFTTQPVVIEGRSIIILYGSETGNAEEIAGELGQMTRQLHFRTTVDVMDSFKLSDLLRASLVIFVTSTTGQGEMPKNTLKFWKNLLHKRLNNTNCLGSVKFTIFGLGDSSYLKFNWAARKLQVRLLQLGATEFLEAGEGDERHDNGIDSIYLPWSEKLKATLLSDYPLPPNIEPIPDNVHLPPKYSLELASEISSGTPPSNPPPTDNTTTPRRPPDDRLNLPNGIQATLLQNNRVTPPDHWQDVRYLHFQLPLSSFPQDLEKAQLTFVIHPKNYPEDVDELISMMNWTPIADIPLNTSSLPPKIHPFLNPSRRPTTTLRDLLTHNLDITAVPKRSFIRELPFFTQNEMEQDRLRELIAHGNEQDFYDYTSRPARTILEVLRDFPGVQIPFERIIDFFPLIRGREFSVCNGGPDRLSSGSVNISILVALLQYQTIIRKPRIGLCSHYLDHLPPGTSLTVQLKPASGPRLTTPEQALRPLITVGTGTGIAPLRALIMERQSHSPDVGTTLLFFGARNRSADYYFSEEWSSYTNLKIFPAFSRDPDEPNEADAVTNPLPVGDTEHPQLPEYDAGKKYVQHLIRRHSQEVSEILKQNPIICVSGSAGRMPVSVRNAFLDVLVMTGMVDDKEKAEEWFDNARNLTFWQETW</sequence>
<dbReference type="SUPFAM" id="SSF52218">
    <property type="entry name" value="Flavoproteins"/>
    <property type="match status" value="1"/>
</dbReference>
<dbReference type="GO" id="GO:0050661">
    <property type="term" value="F:NADP binding"/>
    <property type="evidence" value="ECO:0007669"/>
    <property type="project" value="UniProtKB-UniRule"/>
</dbReference>
<feature type="domain" description="FAD-binding FR-type" evidence="12">
    <location>
        <begin position="227"/>
        <end position="474"/>
    </location>
</feature>
<dbReference type="GO" id="GO:0010181">
    <property type="term" value="F:FMN binding"/>
    <property type="evidence" value="ECO:0007669"/>
    <property type="project" value="UniProtKB-UniRule"/>
</dbReference>
<feature type="binding site" evidence="9">
    <location>
        <begin position="577"/>
        <end position="581"/>
    </location>
    <ligand>
        <name>NADP(+)</name>
        <dbReference type="ChEBI" id="CHEBI:58349"/>
    </ligand>
</feature>
<evidence type="ECO:0000256" key="6">
    <source>
        <dbReference type="ARBA" id="ARBA00022827"/>
    </source>
</evidence>
<protein>
    <recommendedName>
        <fullName evidence="9">NADPH-dependent diflavin oxidoreductase 1</fullName>
        <ecNumber evidence="9">1.18.1.-</ecNumber>
    </recommendedName>
    <alternativeName>
        <fullName evidence="9">NADPH-dependent FMN and FAD-containing oxidoreductase</fullName>
    </alternativeName>
</protein>
<dbReference type="InterPro" id="IPR008254">
    <property type="entry name" value="Flavodoxin/NO_synth"/>
</dbReference>
<dbReference type="Pfam" id="PF00667">
    <property type="entry name" value="FAD_binding_1"/>
    <property type="match status" value="1"/>
</dbReference>
<organism evidence="13 14">
    <name type="scientific">Podospora australis</name>
    <dbReference type="NCBI Taxonomy" id="1536484"/>
    <lineage>
        <taxon>Eukaryota</taxon>
        <taxon>Fungi</taxon>
        <taxon>Dikarya</taxon>
        <taxon>Ascomycota</taxon>
        <taxon>Pezizomycotina</taxon>
        <taxon>Sordariomycetes</taxon>
        <taxon>Sordariomycetidae</taxon>
        <taxon>Sordariales</taxon>
        <taxon>Podosporaceae</taxon>
        <taxon>Podospora</taxon>
    </lineage>
</organism>
<keyword evidence="8 9" id="KW-0560">Oxidoreductase</keyword>
<evidence type="ECO:0000259" key="12">
    <source>
        <dbReference type="PROSITE" id="PS51384"/>
    </source>
</evidence>
<evidence type="ECO:0000256" key="7">
    <source>
        <dbReference type="ARBA" id="ARBA00022857"/>
    </source>
</evidence>
<dbReference type="InterPro" id="IPR003097">
    <property type="entry name" value="CysJ-like_FAD-binding"/>
</dbReference>
<evidence type="ECO:0000256" key="4">
    <source>
        <dbReference type="ARBA" id="ARBA00022630"/>
    </source>
</evidence>
<evidence type="ECO:0000313" key="14">
    <source>
        <dbReference type="Proteomes" id="UP001302126"/>
    </source>
</evidence>
<feature type="binding site" evidence="9">
    <location>
        <begin position="446"/>
        <end position="449"/>
    </location>
    <ligand>
        <name>FAD</name>
        <dbReference type="ChEBI" id="CHEBI:57692"/>
    </ligand>
</feature>
<dbReference type="PANTHER" id="PTHR19384:SF10">
    <property type="entry name" value="NADPH-DEPENDENT DIFLAVIN OXIDOREDUCTASE 1"/>
    <property type="match status" value="1"/>
</dbReference>
<feature type="region of interest" description="Disordered" evidence="10">
    <location>
        <begin position="196"/>
        <end position="227"/>
    </location>
</feature>
<evidence type="ECO:0000256" key="2">
    <source>
        <dbReference type="ARBA" id="ARBA00001974"/>
    </source>
</evidence>
<dbReference type="GO" id="GO:0005829">
    <property type="term" value="C:cytosol"/>
    <property type="evidence" value="ECO:0007669"/>
    <property type="project" value="TreeGrafter"/>
</dbReference>
<keyword evidence="14" id="KW-1185">Reference proteome</keyword>
<evidence type="ECO:0000256" key="9">
    <source>
        <dbReference type="HAMAP-Rule" id="MF_03178"/>
    </source>
</evidence>
<dbReference type="EMBL" id="MU864409">
    <property type="protein sequence ID" value="KAK4187084.1"/>
    <property type="molecule type" value="Genomic_DNA"/>
</dbReference>
<comment type="similarity">
    <text evidence="9">In the N-terminal section; belongs to the flavodoxin family.</text>
</comment>
<reference evidence="13" key="2">
    <citation type="submission" date="2023-05" db="EMBL/GenBank/DDBJ databases">
        <authorList>
            <consortium name="Lawrence Berkeley National Laboratory"/>
            <person name="Steindorff A."/>
            <person name="Hensen N."/>
            <person name="Bonometti L."/>
            <person name="Westerberg I."/>
            <person name="Brannstrom I.O."/>
            <person name="Guillou S."/>
            <person name="Cros-Aarteil S."/>
            <person name="Calhoun S."/>
            <person name="Haridas S."/>
            <person name="Kuo A."/>
            <person name="Mondo S."/>
            <person name="Pangilinan J."/>
            <person name="Riley R."/>
            <person name="Labutti K."/>
            <person name="Andreopoulos B."/>
            <person name="Lipzen A."/>
            <person name="Chen C."/>
            <person name="Yanf M."/>
            <person name="Daum C."/>
            <person name="Ng V."/>
            <person name="Clum A."/>
            <person name="Ohm R."/>
            <person name="Martin F."/>
            <person name="Silar P."/>
            <person name="Natvig D."/>
            <person name="Lalanne C."/>
            <person name="Gautier V."/>
            <person name="Ament-Velasquez S.L."/>
            <person name="Kruys A."/>
            <person name="Hutchinson M.I."/>
            <person name="Powell A.J."/>
            <person name="Barry K."/>
            <person name="Miller A.N."/>
            <person name="Grigoriev I.V."/>
            <person name="Debuchy R."/>
            <person name="Gladieux P."/>
            <person name="Thoren M.H."/>
            <person name="Johannesson H."/>
        </authorList>
    </citation>
    <scope>NUCLEOTIDE SEQUENCE</scope>
    <source>
        <strain evidence="13">PSN309</strain>
    </source>
</reference>
<evidence type="ECO:0000313" key="13">
    <source>
        <dbReference type="EMBL" id="KAK4187084.1"/>
    </source>
</evidence>
<dbReference type="Gene3D" id="3.40.50.80">
    <property type="entry name" value="Nucleotide-binding domain of ferredoxin-NADP reductase (FNR) module"/>
    <property type="match status" value="1"/>
</dbReference>
<accession>A0AAN6WS03</accession>
<comment type="subcellular location">
    <subcellularLocation>
        <location evidence="9">Cytoplasm</location>
    </subcellularLocation>
    <subcellularLocation>
        <location evidence="9">Mitochondrion</location>
    </subcellularLocation>
    <text evidence="9">Relocalizes to mitochondria after H(2)O(2) exposure.</text>
</comment>
<dbReference type="PROSITE" id="PS50902">
    <property type="entry name" value="FLAVODOXIN_LIKE"/>
    <property type="match status" value="1"/>
</dbReference>
<feature type="binding site" evidence="9">
    <location>
        <begin position="111"/>
        <end position="120"/>
    </location>
    <ligand>
        <name>FMN</name>
        <dbReference type="ChEBI" id="CHEBI:58210"/>
    </ligand>
</feature>
<dbReference type="AlphaFoldDB" id="A0AAN6WS03"/>
<comment type="function">
    <text evidence="9">NADPH-dependent reductase which is a central component of the cytosolic iron-sulfur (Fe-S) protein assembly (CIA) machinery. Transfers electrons from NADPH via its FAD and FMN prosthetic groups to the [2Fe-2S] cluster of DRE2, another key component of the CIA machinery. In turn, this reduced cluster provides electrons for assembly of cytosolic iron-sulfur cluster proteins. Positively controls H(2)O(2)-induced cell death.</text>
</comment>
<dbReference type="Pfam" id="PF00258">
    <property type="entry name" value="Flavodoxin_1"/>
    <property type="match status" value="1"/>
</dbReference>
<dbReference type="InterPro" id="IPR029039">
    <property type="entry name" value="Flavoprotein-like_sf"/>
</dbReference>
<comment type="similarity">
    <text evidence="9">In the C-terminal section; belongs to the flavoprotein pyridine nucleotide cytochrome reductase family.</text>
</comment>
<feature type="binding site" evidence="9">
    <location>
        <begin position="408"/>
        <end position="411"/>
    </location>
    <ligand>
        <name>FAD</name>
        <dbReference type="ChEBI" id="CHEBI:57692"/>
    </ligand>
</feature>
<keyword evidence="4 9" id="KW-0285">Flavoprotein</keyword>
<evidence type="ECO:0000256" key="8">
    <source>
        <dbReference type="ARBA" id="ARBA00023002"/>
    </source>
</evidence>
<feature type="binding site" evidence="9">
    <location>
        <begin position="72"/>
        <end position="75"/>
    </location>
    <ligand>
        <name>FMN</name>
        <dbReference type="ChEBI" id="CHEBI:58210"/>
    </ligand>
</feature>
<feature type="binding site" evidence="9">
    <location>
        <position position="490"/>
    </location>
    <ligand>
        <name>NADP(+)</name>
        <dbReference type="ChEBI" id="CHEBI:58349"/>
    </ligand>
</feature>
<comment type="subunit">
    <text evidence="9">Interacts with DRE2; as part of the cytosolic iron-sulfur (Fe-S) protein assembly (CIA) machinery.</text>
</comment>
<dbReference type="Gene3D" id="1.20.990.10">
    <property type="entry name" value="NADPH-cytochrome p450 Reductase, Chain A, domain 3"/>
    <property type="match status" value="1"/>
</dbReference>
<feature type="binding site" evidence="9">
    <location>
        <begin position="544"/>
        <end position="545"/>
    </location>
    <ligand>
        <name>NADP(+)</name>
        <dbReference type="ChEBI" id="CHEBI:58349"/>
    </ligand>
</feature>
<name>A0AAN6WS03_9PEZI</name>
<dbReference type="EC" id="1.18.1.-" evidence="9"/>
<evidence type="ECO:0000259" key="11">
    <source>
        <dbReference type="PROSITE" id="PS50902"/>
    </source>
</evidence>
<dbReference type="Pfam" id="PF00175">
    <property type="entry name" value="NAD_binding_1"/>
    <property type="match status" value="1"/>
</dbReference>
<evidence type="ECO:0000256" key="3">
    <source>
        <dbReference type="ARBA" id="ARBA00022490"/>
    </source>
</evidence>
<comment type="catalytic activity">
    <reaction evidence="9">
        <text>2 oxidized [2Fe-2S]-[protein] + NADPH = 2 reduced [2Fe-2S]-[protein] + NADP(+) + H(+)</text>
        <dbReference type="Rhea" id="RHEA:67716"/>
        <dbReference type="Rhea" id="RHEA-COMP:17327"/>
        <dbReference type="Rhea" id="RHEA-COMP:17328"/>
        <dbReference type="ChEBI" id="CHEBI:15378"/>
        <dbReference type="ChEBI" id="CHEBI:33737"/>
        <dbReference type="ChEBI" id="CHEBI:33738"/>
        <dbReference type="ChEBI" id="CHEBI:57783"/>
        <dbReference type="ChEBI" id="CHEBI:58349"/>
    </reaction>
</comment>
<dbReference type="GO" id="GO:0016651">
    <property type="term" value="F:oxidoreductase activity, acting on NAD(P)H"/>
    <property type="evidence" value="ECO:0007669"/>
    <property type="project" value="UniProtKB-UniRule"/>
</dbReference>
<dbReference type="Proteomes" id="UP001302126">
    <property type="component" value="Unassembled WGS sequence"/>
</dbReference>
<dbReference type="FunFam" id="3.40.50.360:FF:000034">
    <property type="entry name" value="NADPH-dependent diflavin oxidoreductase 1"/>
    <property type="match status" value="1"/>
</dbReference>
<dbReference type="Gene3D" id="2.40.30.10">
    <property type="entry name" value="Translation factors"/>
    <property type="match status" value="1"/>
</dbReference>
<comment type="caution">
    <text evidence="13">The sequence shown here is derived from an EMBL/GenBank/DDBJ whole genome shotgun (WGS) entry which is preliminary data.</text>
</comment>
<dbReference type="SUPFAM" id="SSF63380">
    <property type="entry name" value="Riboflavin synthase domain-like"/>
    <property type="match status" value="1"/>
</dbReference>
<dbReference type="SUPFAM" id="SSF52343">
    <property type="entry name" value="Ferredoxin reductase-like, C-terminal NADP-linked domain"/>
    <property type="match status" value="1"/>
</dbReference>
<dbReference type="InterPro" id="IPR001094">
    <property type="entry name" value="Flavdoxin-like"/>
</dbReference>
<comment type="caution">
    <text evidence="9">Lacks conserved residue(s) required for the propagation of feature annotation.</text>
</comment>
<dbReference type="GO" id="GO:0016226">
    <property type="term" value="P:iron-sulfur cluster assembly"/>
    <property type="evidence" value="ECO:0007669"/>
    <property type="project" value="UniProtKB-UniRule"/>
</dbReference>
<dbReference type="PRINTS" id="PR00371">
    <property type="entry name" value="FPNCR"/>
</dbReference>
<dbReference type="InterPro" id="IPR001433">
    <property type="entry name" value="OxRdtase_FAD/NAD-bd"/>
</dbReference>
<keyword evidence="9" id="KW-0496">Mitochondrion</keyword>
<feature type="domain" description="Flavodoxin-like" evidence="11">
    <location>
        <begin position="19"/>
        <end position="164"/>
    </location>
</feature>
<keyword evidence="7 9" id="KW-0521">NADP</keyword>
<comment type="cofactor">
    <cofactor evidence="2 9">
        <name>FAD</name>
        <dbReference type="ChEBI" id="CHEBI:57692"/>
    </cofactor>
</comment>
<dbReference type="InterPro" id="IPR039261">
    <property type="entry name" value="FNR_nucleotide-bd"/>
</dbReference>
<dbReference type="PANTHER" id="PTHR19384">
    <property type="entry name" value="NITRIC OXIDE SYNTHASE-RELATED"/>
    <property type="match status" value="1"/>
</dbReference>
<keyword evidence="6 9" id="KW-0274">FAD</keyword>
<reference evidence="13" key="1">
    <citation type="journal article" date="2023" name="Mol. Phylogenet. Evol.">
        <title>Genome-scale phylogeny and comparative genomics of the fungal order Sordariales.</title>
        <authorList>
            <person name="Hensen N."/>
            <person name="Bonometti L."/>
            <person name="Westerberg I."/>
            <person name="Brannstrom I.O."/>
            <person name="Guillou S."/>
            <person name="Cros-Aarteil S."/>
            <person name="Calhoun S."/>
            <person name="Haridas S."/>
            <person name="Kuo A."/>
            <person name="Mondo S."/>
            <person name="Pangilinan J."/>
            <person name="Riley R."/>
            <person name="LaButti K."/>
            <person name="Andreopoulos B."/>
            <person name="Lipzen A."/>
            <person name="Chen C."/>
            <person name="Yan M."/>
            <person name="Daum C."/>
            <person name="Ng V."/>
            <person name="Clum A."/>
            <person name="Steindorff A."/>
            <person name="Ohm R.A."/>
            <person name="Martin F."/>
            <person name="Silar P."/>
            <person name="Natvig D.O."/>
            <person name="Lalanne C."/>
            <person name="Gautier V."/>
            <person name="Ament-Velasquez S.L."/>
            <person name="Kruys A."/>
            <person name="Hutchinson M.I."/>
            <person name="Powell A.J."/>
            <person name="Barry K."/>
            <person name="Miller A.N."/>
            <person name="Grigoriev I.V."/>
            <person name="Debuchy R."/>
            <person name="Gladieux P."/>
            <person name="Hiltunen Thoren M."/>
            <person name="Johannesson H."/>
        </authorList>
    </citation>
    <scope>NUCLEOTIDE SEQUENCE</scope>
    <source>
        <strain evidence="13">PSN309</strain>
    </source>
</reference>
<proteinExistence type="inferred from homology"/>
<keyword evidence="3 9" id="KW-0963">Cytoplasm</keyword>
<dbReference type="PROSITE" id="PS51384">
    <property type="entry name" value="FAD_FR"/>
    <property type="match status" value="1"/>
</dbReference>
<feature type="binding site" evidence="9">
    <location>
        <position position="146"/>
    </location>
    <ligand>
        <name>FMN</name>
        <dbReference type="ChEBI" id="CHEBI:58210"/>
    </ligand>
</feature>
<comment type="similarity">
    <text evidence="9">Belongs to the NADPH-dependent diflavin oxidoreductase NDOR1 family.</text>
</comment>
<dbReference type="GO" id="GO:0050660">
    <property type="term" value="F:flavin adenine dinucleotide binding"/>
    <property type="evidence" value="ECO:0007669"/>
    <property type="project" value="UniProtKB-UniRule"/>
</dbReference>
<feature type="binding site" evidence="9">
    <location>
        <begin position="25"/>
        <end position="30"/>
    </location>
    <ligand>
        <name>FMN</name>
        <dbReference type="ChEBI" id="CHEBI:58210"/>
    </ligand>
</feature>
<dbReference type="InterPro" id="IPR017927">
    <property type="entry name" value="FAD-bd_FR_type"/>
</dbReference>
<dbReference type="InterPro" id="IPR001709">
    <property type="entry name" value="Flavoprot_Pyr_Nucl_cyt_Rdtase"/>
</dbReference>
<evidence type="ECO:0000256" key="1">
    <source>
        <dbReference type="ARBA" id="ARBA00001917"/>
    </source>
</evidence>
<gene>
    <name evidence="9" type="primary">TAH18</name>
    <name evidence="13" type="ORF">QBC35DRAFT_248570</name>
</gene>
<dbReference type="InterPro" id="IPR017938">
    <property type="entry name" value="Riboflavin_synthase-like_b-brl"/>
</dbReference>
<comment type="cofactor">
    <cofactor evidence="1 9">
        <name>FMN</name>
        <dbReference type="ChEBI" id="CHEBI:58210"/>
    </cofactor>
</comment>
<dbReference type="GO" id="GO:0160246">
    <property type="term" value="F:NADPH-iron-sulfur [2Fe-2S] protein oxidoreductase activity"/>
    <property type="evidence" value="ECO:0007669"/>
    <property type="project" value="InterPro"/>
</dbReference>
<dbReference type="PRINTS" id="PR00369">
    <property type="entry name" value="FLAVODOXIN"/>
</dbReference>
<dbReference type="InterPro" id="IPR023173">
    <property type="entry name" value="NADPH_Cyt_P450_Rdtase_alpha"/>
</dbReference>
<evidence type="ECO:0000256" key="10">
    <source>
        <dbReference type="SAM" id="MobiDB-lite"/>
    </source>
</evidence>
<dbReference type="HAMAP" id="MF_03178">
    <property type="entry name" value="NDOR1"/>
    <property type="match status" value="1"/>
</dbReference>
<dbReference type="Gene3D" id="3.40.50.360">
    <property type="match status" value="1"/>
</dbReference>
<dbReference type="GO" id="GO:0005739">
    <property type="term" value="C:mitochondrion"/>
    <property type="evidence" value="ECO:0007669"/>
    <property type="project" value="UniProtKB-SubCell"/>
</dbReference>